<evidence type="ECO:0000313" key="3">
    <source>
        <dbReference type="Proteomes" id="UP000662074"/>
    </source>
</evidence>
<feature type="transmembrane region" description="Helical" evidence="1">
    <location>
        <begin position="187"/>
        <end position="212"/>
    </location>
</feature>
<reference evidence="2" key="1">
    <citation type="journal article" date="2014" name="Int. J. Syst. Evol. Microbiol.">
        <title>Complete genome sequence of Corynebacterium casei LMG S-19264T (=DSM 44701T), isolated from a smear-ripened cheese.</title>
        <authorList>
            <consortium name="US DOE Joint Genome Institute (JGI-PGF)"/>
            <person name="Walter F."/>
            <person name="Albersmeier A."/>
            <person name="Kalinowski J."/>
            <person name="Ruckert C."/>
        </authorList>
    </citation>
    <scope>NUCLEOTIDE SEQUENCE</scope>
    <source>
        <strain evidence="2">CCM 8711</strain>
    </source>
</reference>
<dbReference type="Proteomes" id="UP000662074">
    <property type="component" value="Unassembled WGS sequence"/>
</dbReference>
<evidence type="ECO:0000313" key="2">
    <source>
        <dbReference type="EMBL" id="GGI49075.1"/>
    </source>
</evidence>
<gene>
    <name evidence="2" type="ORF">GCM10011425_02870</name>
</gene>
<feature type="transmembrane region" description="Helical" evidence="1">
    <location>
        <begin position="88"/>
        <end position="106"/>
    </location>
</feature>
<keyword evidence="1" id="KW-0812">Transmembrane</keyword>
<name>A0A917J4N2_9SPHI</name>
<feature type="transmembrane region" description="Helical" evidence="1">
    <location>
        <begin position="31"/>
        <end position="50"/>
    </location>
</feature>
<feature type="transmembrane region" description="Helical" evidence="1">
    <location>
        <begin position="112"/>
        <end position="136"/>
    </location>
</feature>
<evidence type="ECO:0000256" key="1">
    <source>
        <dbReference type="SAM" id="Phobius"/>
    </source>
</evidence>
<dbReference type="AlphaFoldDB" id="A0A917J4N2"/>
<keyword evidence="3" id="KW-1185">Reference proteome</keyword>
<feature type="transmembrane region" description="Helical" evidence="1">
    <location>
        <begin position="62"/>
        <end position="81"/>
    </location>
</feature>
<comment type="caution">
    <text evidence="2">The sequence shown here is derived from an EMBL/GenBank/DDBJ whole genome shotgun (WGS) entry which is preliminary data.</text>
</comment>
<organism evidence="2 3">
    <name type="scientific">Mucilaginibacter galii</name>
    <dbReference type="NCBI Taxonomy" id="2005073"/>
    <lineage>
        <taxon>Bacteria</taxon>
        <taxon>Pseudomonadati</taxon>
        <taxon>Bacteroidota</taxon>
        <taxon>Sphingobacteriia</taxon>
        <taxon>Sphingobacteriales</taxon>
        <taxon>Sphingobacteriaceae</taxon>
        <taxon>Mucilaginibacter</taxon>
    </lineage>
</organism>
<proteinExistence type="predicted"/>
<feature type="transmembrane region" description="Helical" evidence="1">
    <location>
        <begin position="6"/>
        <end position="22"/>
    </location>
</feature>
<protein>
    <submittedName>
        <fullName evidence="2">Uncharacterized protein</fullName>
    </submittedName>
</protein>
<dbReference type="RefSeq" id="WP_188413103.1">
    <property type="nucleotide sequence ID" value="NZ_BMDO01000001.1"/>
</dbReference>
<sequence>MFGSGLISLSVIALIGGAIYEFRRICTDWKTVLYSVAGAFVLSFSTFLPGKRERDYNIDRHIAQWPYFFLGFLIVIACVAYKDKVTAKLTEGITLLQSVAIVYWFYDSDLSAIRNIFFEILLVIPFLYTLYTFYHAFTYQTLSRSSRLRLSIWSSIISMILAIDYLYRVYQNPSIETTSDWLGRVYIGLQYFLLGTCSIYIAQNILMLFDFLPGKGTFFNKKYFDELHELKNDHIERYSGDQVQIAHSIAAVIFSVTVFAVNYHYQFFPKSFAIWITFLVFPLILYFLPGKKDSVS</sequence>
<feature type="transmembrane region" description="Helical" evidence="1">
    <location>
        <begin position="271"/>
        <end position="288"/>
    </location>
</feature>
<feature type="transmembrane region" description="Helical" evidence="1">
    <location>
        <begin position="148"/>
        <end position="167"/>
    </location>
</feature>
<keyword evidence="1" id="KW-1133">Transmembrane helix</keyword>
<dbReference type="EMBL" id="BMDO01000001">
    <property type="protein sequence ID" value="GGI49075.1"/>
    <property type="molecule type" value="Genomic_DNA"/>
</dbReference>
<reference evidence="2" key="2">
    <citation type="submission" date="2020-09" db="EMBL/GenBank/DDBJ databases">
        <authorList>
            <person name="Sun Q."/>
            <person name="Sedlacek I."/>
        </authorList>
    </citation>
    <scope>NUCLEOTIDE SEQUENCE</scope>
    <source>
        <strain evidence="2">CCM 8711</strain>
    </source>
</reference>
<accession>A0A917J4N2</accession>
<feature type="transmembrane region" description="Helical" evidence="1">
    <location>
        <begin position="245"/>
        <end position="265"/>
    </location>
</feature>
<keyword evidence="1" id="KW-0472">Membrane</keyword>